<organism evidence="4 5">
    <name type="scientific">Elliptochloris bilobata</name>
    <dbReference type="NCBI Taxonomy" id="381761"/>
    <lineage>
        <taxon>Eukaryota</taxon>
        <taxon>Viridiplantae</taxon>
        <taxon>Chlorophyta</taxon>
        <taxon>core chlorophytes</taxon>
        <taxon>Trebouxiophyceae</taxon>
        <taxon>Trebouxiophyceae incertae sedis</taxon>
        <taxon>Elliptochloris clade</taxon>
        <taxon>Elliptochloris</taxon>
    </lineage>
</organism>
<dbReference type="SMART" id="SM00367">
    <property type="entry name" value="LRR_CC"/>
    <property type="match status" value="5"/>
</dbReference>
<feature type="domain" description="F-box/LRR-repeat protein 15/At3g58940/PEG3-like LRR" evidence="3">
    <location>
        <begin position="198"/>
        <end position="318"/>
    </location>
</feature>
<dbReference type="InterPro" id="IPR032675">
    <property type="entry name" value="LRR_dom_sf"/>
</dbReference>
<dbReference type="Pfam" id="PF12937">
    <property type="entry name" value="F-box-like"/>
    <property type="match status" value="1"/>
</dbReference>
<dbReference type="SUPFAM" id="SSF81383">
    <property type="entry name" value="F-box domain"/>
    <property type="match status" value="1"/>
</dbReference>
<feature type="domain" description="F-box" evidence="2">
    <location>
        <begin position="19"/>
        <end position="53"/>
    </location>
</feature>
<protein>
    <recommendedName>
        <fullName evidence="6">F-box domain-containing protein</fullName>
    </recommendedName>
</protein>
<dbReference type="GO" id="GO:0005930">
    <property type="term" value="C:axoneme"/>
    <property type="evidence" value="ECO:0007669"/>
    <property type="project" value="UniProtKB-SubCell"/>
</dbReference>
<dbReference type="CDD" id="cd09917">
    <property type="entry name" value="F-box_SF"/>
    <property type="match status" value="1"/>
</dbReference>
<dbReference type="AlphaFoldDB" id="A0AAW1S224"/>
<dbReference type="InterPro" id="IPR006553">
    <property type="entry name" value="Leu-rich_rpt_Cys-con_subtyp"/>
</dbReference>
<name>A0AAW1S224_9CHLO</name>
<dbReference type="Gene3D" id="3.80.10.10">
    <property type="entry name" value="Ribonuclease Inhibitor"/>
    <property type="match status" value="3"/>
</dbReference>
<dbReference type="PANTHER" id="PTHR13318">
    <property type="entry name" value="PARTNER OF PAIRED, ISOFORM B-RELATED"/>
    <property type="match status" value="1"/>
</dbReference>
<evidence type="ECO:0000259" key="3">
    <source>
        <dbReference type="Pfam" id="PF24758"/>
    </source>
</evidence>
<dbReference type="GO" id="GO:0031146">
    <property type="term" value="P:SCF-dependent proteasomal ubiquitin-dependent protein catabolic process"/>
    <property type="evidence" value="ECO:0007669"/>
    <property type="project" value="TreeGrafter"/>
</dbReference>
<dbReference type="InterPro" id="IPR055411">
    <property type="entry name" value="LRR_FXL15/At3g58940/PEG3-like"/>
</dbReference>
<comment type="caution">
    <text evidence="4">The sequence shown here is derived from an EMBL/GenBank/DDBJ whole genome shotgun (WGS) entry which is preliminary data.</text>
</comment>
<reference evidence="4 5" key="1">
    <citation type="journal article" date="2024" name="Nat. Commun.">
        <title>Phylogenomics reveals the evolutionary origins of lichenization in chlorophyte algae.</title>
        <authorList>
            <person name="Puginier C."/>
            <person name="Libourel C."/>
            <person name="Otte J."/>
            <person name="Skaloud P."/>
            <person name="Haon M."/>
            <person name="Grisel S."/>
            <person name="Petersen M."/>
            <person name="Berrin J.G."/>
            <person name="Delaux P.M."/>
            <person name="Dal Grande F."/>
            <person name="Keller J."/>
        </authorList>
    </citation>
    <scope>NUCLEOTIDE SEQUENCE [LARGE SCALE GENOMIC DNA]</scope>
    <source>
        <strain evidence="4 5">SAG 245.80</strain>
    </source>
</reference>
<evidence type="ECO:0000259" key="2">
    <source>
        <dbReference type="Pfam" id="PF12937"/>
    </source>
</evidence>
<evidence type="ECO:0000313" key="4">
    <source>
        <dbReference type="EMBL" id="KAK9839642.1"/>
    </source>
</evidence>
<gene>
    <name evidence="4" type="ORF">WJX81_002715</name>
</gene>
<comment type="subcellular location">
    <subcellularLocation>
        <location evidence="1">Cytoplasm</location>
        <location evidence="1">Cytoskeleton</location>
        <location evidence="1">Cilium axoneme</location>
    </subcellularLocation>
</comment>
<dbReference type="Pfam" id="PF24758">
    <property type="entry name" value="LRR_At5g56370"/>
    <property type="match status" value="1"/>
</dbReference>
<dbReference type="InterPro" id="IPR036047">
    <property type="entry name" value="F-box-like_dom_sf"/>
</dbReference>
<dbReference type="EMBL" id="JALJOU010000015">
    <property type="protein sequence ID" value="KAK9839642.1"/>
    <property type="molecule type" value="Genomic_DNA"/>
</dbReference>
<sequence>MGISPPPPGLEQTGTSALHDLPFHVLAHVLANLGSASDLAAAGGACRSWRALIGAHDAQWPAIERLALGPAATAPDVPLRWAARCLPSLVELDLSATPQLTERHLAAFDRRNALKVLRLTGPAVCAGPPLANLLARCDGLQVLDLRGSGVALDTWLAGVLEQRGLGRLRVLRVSLARSKWHQRRKGALERIAAACPALAELDLSGARALTGAALEAAAAGGSLSRLTRLALAHCEGVQHAGPMLATLGRLQCLDLSYTSVQDADVAVVSAHCPRLADLNLSGCLRVRGWGLAAMAGEGSLWEGTLRRLCLADMPRLEASELRKLLARVVRAARDAGGTQPLALDLSSCGGACDEALLGLEGRPEALIAELAPPQLSQHIATSYPKIPTSPAADNRWAAIALAQAVRITRYPMALRLGELRLGLAELRIARRGGLDGSALAVALAPHTETLRALSLAGCGALSDAALAAVPAGVRELSLVCCERVTGWGLTRLTALRTLRLSGCSAIELGAVQAR</sequence>
<accession>A0AAW1S224</accession>
<evidence type="ECO:0000313" key="5">
    <source>
        <dbReference type="Proteomes" id="UP001445335"/>
    </source>
</evidence>
<dbReference type="PANTHER" id="PTHR13318:SF105">
    <property type="entry name" value="F-BOX_LRR-REPEAT PROTEIN 3"/>
    <property type="match status" value="1"/>
</dbReference>
<proteinExistence type="predicted"/>
<dbReference type="Proteomes" id="UP001445335">
    <property type="component" value="Unassembled WGS sequence"/>
</dbReference>
<dbReference type="SUPFAM" id="SSF52047">
    <property type="entry name" value="RNI-like"/>
    <property type="match status" value="2"/>
</dbReference>
<dbReference type="GO" id="GO:0019005">
    <property type="term" value="C:SCF ubiquitin ligase complex"/>
    <property type="evidence" value="ECO:0007669"/>
    <property type="project" value="TreeGrafter"/>
</dbReference>
<dbReference type="InterPro" id="IPR001810">
    <property type="entry name" value="F-box_dom"/>
</dbReference>
<evidence type="ECO:0008006" key="6">
    <source>
        <dbReference type="Google" id="ProtNLM"/>
    </source>
</evidence>
<keyword evidence="5" id="KW-1185">Reference proteome</keyword>
<evidence type="ECO:0000256" key="1">
    <source>
        <dbReference type="ARBA" id="ARBA00004430"/>
    </source>
</evidence>